<dbReference type="Gene3D" id="2.10.25.10">
    <property type="entry name" value="Laminin"/>
    <property type="match status" value="1"/>
</dbReference>
<organism evidence="3 4">
    <name type="scientific">Candidula unifasciata</name>
    <dbReference type="NCBI Taxonomy" id="100452"/>
    <lineage>
        <taxon>Eukaryota</taxon>
        <taxon>Metazoa</taxon>
        <taxon>Spiralia</taxon>
        <taxon>Lophotrochozoa</taxon>
        <taxon>Mollusca</taxon>
        <taxon>Gastropoda</taxon>
        <taxon>Heterobranchia</taxon>
        <taxon>Euthyneura</taxon>
        <taxon>Panpulmonata</taxon>
        <taxon>Eupulmonata</taxon>
        <taxon>Stylommatophora</taxon>
        <taxon>Helicina</taxon>
        <taxon>Helicoidea</taxon>
        <taxon>Geomitridae</taxon>
        <taxon>Candidula</taxon>
    </lineage>
</organism>
<protein>
    <recommendedName>
        <fullName evidence="2">EGF-like domain-containing protein</fullName>
    </recommendedName>
</protein>
<dbReference type="EMBL" id="CAJHNH020000153">
    <property type="protein sequence ID" value="CAG5115702.1"/>
    <property type="molecule type" value="Genomic_DNA"/>
</dbReference>
<sequence length="291" mass="32360">MKSRLNTDICSADSSIVNRVWSCSQSVAEPASDLNKCLDRLFSPALSPARQSHTQVLFSSSPFAFTVNAPSPEMICWSESCREAQAQSTFLRCSETSNHSRCLKGKDSSSDRRVSENLGNLQTIRQGRPGMMIVALFVFILALNVAQSQSRSVGLCRGVPCANGGRLLVDNSVWGHCRCRCRSGFVGPYCQYVLAEKRSSESTTSVDERRLSRPDALDRIRMRLLDLSQRLASYQASSNGTAVATPGVRDSPPGYADEGEMRSVLNNEELGMESSQYHRIRPFWFSTYFRR</sequence>
<dbReference type="OrthoDB" id="6161634at2759"/>
<dbReference type="SUPFAM" id="SSF57196">
    <property type="entry name" value="EGF/Laminin"/>
    <property type="match status" value="1"/>
</dbReference>
<reference evidence="3" key="1">
    <citation type="submission" date="2021-04" db="EMBL/GenBank/DDBJ databases">
        <authorList>
            <consortium name="Molecular Ecology Group"/>
        </authorList>
    </citation>
    <scope>NUCLEOTIDE SEQUENCE</scope>
</reference>
<dbReference type="InterPro" id="IPR000742">
    <property type="entry name" value="EGF"/>
</dbReference>
<evidence type="ECO:0000313" key="4">
    <source>
        <dbReference type="Proteomes" id="UP000678393"/>
    </source>
</evidence>
<dbReference type="AlphaFoldDB" id="A0A8S3YK01"/>
<gene>
    <name evidence="3" type="ORF">CUNI_LOCUS1260</name>
</gene>
<dbReference type="PROSITE" id="PS50026">
    <property type="entry name" value="EGF_3"/>
    <property type="match status" value="1"/>
</dbReference>
<comment type="caution">
    <text evidence="1">Lacks conserved residue(s) required for the propagation of feature annotation.</text>
</comment>
<evidence type="ECO:0000256" key="1">
    <source>
        <dbReference type="PROSITE-ProRule" id="PRU00076"/>
    </source>
</evidence>
<comment type="caution">
    <text evidence="3">The sequence shown here is derived from an EMBL/GenBank/DDBJ whole genome shotgun (WGS) entry which is preliminary data.</text>
</comment>
<evidence type="ECO:0000259" key="2">
    <source>
        <dbReference type="PROSITE" id="PS50026"/>
    </source>
</evidence>
<accession>A0A8S3YK01</accession>
<dbReference type="Proteomes" id="UP000678393">
    <property type="component" value="Unassembled WGS sequence"/>
</dbReference>
<dbReference type="PROSITE" id="PS00022">
    <property type="entry name" value="EGF_1"/>
    <property type="match status" value="1"/>
</dbReference>
<keyword evidence="1" id="KW-1015">Disulfide bond</keyword>
<keyword evidence="1" id="KW-0245">EGF-like domain</keyword>
<feature type="disulfide bond" evidence="1">
    <location>
        <begin position="181"/>
        <end position="190"/>
    </location>
</feature>
<dbReference type="PROSITE" id="PS01186">
    <property type="entry name" value="EGF_2"/>
    <property type="match status" value="1"/>
</dbReference>
<feature type="domain" description="EGF-like" evidence="2">
    <location>
        <begin position="152"/>
        <end position="191"/>
    </location>
</feature>
<keyword evidence="4" id="KW-1185">Reference proteome</keyword>
<name>A0A8S3YK01_9EUPU</name>
<proteinExistence type="predicted"/>
<evidence type="ECO:0000313" key="3">
    <source>
        <dbReference type="EMBL" id="CAG5115702.1"/>
    </source>
</evidence>